<dbReference type="OrthoDB" id="9796287at2"/>
<feature type="domain" description="CAF17 C-terminal" evidence="2">
    <location>
        <begin position="195"/>
        <end position="260"/>
    </location>
</feature>
<dbReference type="RefSeq" id="WP_025977661.1">
    <property type="nucleotide sequence ID" value="NZ_CP015614.1"/>
</dbReference>
<dbReference type="NCBIfam" id="TIGR03317">
    <property type="entry name" value="ygfZ_signature"/>
    <property type="match status" value="1"/>
</dbReference>
<dbReference type="Proteomes" id="UP000077603">
    <property type="component" value="Chromosome"/>
</dbReference>
<dbReference type="InterPro" id="IPR027266">
    <property type="entry name" value="TrmE/GcvT-like"/>
</dbReference>
<dbReference type="GO" id="GO:0016226">
    <property type="term" value="P:iron-sulfur cluster assembly"/>
    <property type="evidence" value="ECO:0007669"/>
    <property type="project" value="TreeGrafter"/>
</dbReference>
<evidence type="ECO:0000313" key="3">
    <source>
        <dbReference type="EMBL" id="ANF53686.1"/>
    </source>
</evidence>
<dbReference type="InterPro" id="IPR057460">
    <property type="entry name" value="CAF17_C"/>
</dbReference>
<gene>
    <name evidence="3" type="ORF">DA69_02295</name>
</gene>
<proteinExistence type="predicted"/>
<reference evidence="3 4" key="1">
    <citation type="journal article" date="2014" name="Genome Announc.">
        <title>Genome Sequence of a Promising Hydrogen-Producing Facultative Anaerobic Bacterium, Brevundimonas naejangsanensis Strain B1.</title>
        <authorList>
            <person name="Su H."/>
            <person name="Zhang T."/>
            <person name="Bao M."/>
            <person name="Jiang Y."/>
            <person name="Wang Y."/>
            <person name="Tan T."/>
        </authorList>
    </citation>
    <scope>NUCLEOTIDE SEQUENCE [LARGE SCALE GENOMIC DNA]</scope>
    <source>
        <strain evidence="3 4">B1</strain>
    </source>
</reference>
<dbReference type="Pfam" id="PF25455">
    <property type="entry name" value="Beta-barrel_CAF17_C"/>
    <property type="match status" value="1"/>
</dbReference>
<keyword evidence="4" id="KW-1185">Reference proteome</keyword>
<evidence type="ECO:0000256" key="1">
    <source>
        <dbReference type="ARBA" id="ARBA00022946"/>
    </source>
</evidence>
<organism evidence="3 4">
    <name type="scientific">Brevundimonas naejangsanensis</name>
    <dbReference type="NCBI Taxonomy" id="588932"/>
    <lineage>
        <taxon>Bacteria</taxon>
        <taxon>Pseudomonadati</taxon>
        <taxon>Pseudomonadota</taxon>
        <taxon>Alphaproteobacteria</taxon>
        <taxon>Caulobacterales</taxon>
        <taxon>Caulobacteraceae</taxon>
        <taxon>Brevundimonas</taxon>
    </lineage>
</organism>
<evidence type="ECO:0000259" key="2">
    <source>
        <dbReference type="Pfam" id="PF25455"/>
    </source>
</evidence>
<dbReference type="SUPFAM" id="SSF103025">
    <property type="entry name" value="Folate-binding domain"/>
    <property type="match status" value="1"/>
</dbReference>
<evidence type="ECO:0000313" key="4">
    <source>
        <dbReference type="Proteomes" id="UP000077603"/>
    </source>
</evidence>
<dbReference type="eggNOG" id="COG0354">
    <property type="taxonomic scope" value="Bacteria"/>
</dbReference>
<dbReference type="PIRSF" id="PIRSF006487">
    <property type="entry name" value="GcvT"/>
    <property type="match status" value="1"/>
</dbReference>
<protein>
    <submittedName>
        <fullName evidence="3">Glycine cleavage system protein T</fullName>
    </submittedName>
</protein>
<dbReference type="Gene3D" id="3.30.1360.120">
    <property type="entry name" value="Probable tRNA modification gtpase trme, domain 1"/>
    <property type="match status" value="2"/>
</dbReference>
<sequence length="262" mass="29090">MPIARLDSRALIRISGPDARPFLHNLLTQNVETLQPGELRFGALLSPPGRLMFDLFIWGEEDGVILDVAADRRDALLQRLSMYRLRSSVDVMAIPDAVFVAWGADRPDGFVDDPRLPALGGRRWGDQSETDATEADWQAHRLTLGVPDPTADTLQDKTYPIEADFDLLNGIDFHKGCFIGQETTSRMKRRGTIKNRMMAIAFDGPAPERGAEVLNGDLRAGEVMTGAEGRAIALMRLDRMDGDLTVEGRPVRVEKPDWIPDL</sequence>
<accession>A0A172Y3G0</accession>
<name>A0A172Y3G0_9CAUL</name>
<dbReference type="EMBL" id="CP015614">
    <property type="protein sequence ID" value="ANF53686.1"/>
    <property type="molecule type" value="Genomic_DNA"/>
</dbReference>
<dbReference type="PANTHER" id="PTHR22602">
    <property type="entry name" value="TRANSFERASE CAF17, MITOCHONDRIAL-RELATED"/>
    <property type="match status" value="1"/>
</dbReference>
<dbReference type="InterPro" id="IPR017703">
    <property type="entry name" value="YgfZ/GCV_T_CS"/>
</dbReference>
<dbReference type="PANTHER" id="PTHR22602:SF0">
    <property type="entry name" value="TRANSFERASE CAF17, MITOCHONDRIAL-RELATED"/>
    <property type="match status" value="1"/>
</dbReference>
<dbReference type="AlphaFoldDB" id="A0A172Y3G0"/>
<keyword evidence="1" id="KW-0809">Transit peptide</keyword>
<dbReference type="InterPro" id="IPR045179">
    <property type="entry name" value="YgfZ/GcvT"/>
</dbReference>
<dbReference type="KEGG" id="bne:DA69_02295"/>
<dbReference type="STRING" id="588932.DA69_02295"/>